<dbReference type="InterPro" id="IPR036322">
    <property type="entry name" value="WD40_repeat_dom_sf"/>
</dbReference>
<dbReference type="AlphaFoldDB" id="A0AAV0BIQ3"/>
<dbReference type="InterPro" id="IPR019775">
    <property type="entry name" value="WD40_repeat_CS"/>
</dbReference>
<reference evidence="9" key="1">
    <citation type="submission" date="2022-06" db="EMBL/GenBank/DDBJ databases">
        <authorList>
            <consortium name="SYNGENTA / RWTH Aachen University"/>
        </authorList>
    </citation>
    <scope>NUCLEOTIDE SEQUENCE</scope>
</reference>
<dbReference type="SMART" id="SM00320">
    <property type="entry name" value="WD40"/>
    <property type="match status" value="1"/>
</dbReference>
<feature type="repeat" description="WD" evidence="7">
    <location>
        <begin position="280"/>
        <end position="314"/>
    </location>
</feature>
<evidence type="ECO:0000313" key="9">
    <source>
        <dbReference type="EMBL" id="CAH7687087.1"/>
    </source>
</evidence>
<evidence type="ECO:0000256" key="4">
    <source>
        <dbReference type="ARBA" id="ARBA00022694"/>
    </source>
</evidence>
<dbReference type="Gene3D" id="2.130.10.10">
    <property type="entry name" value="YVTN repeat-like/Quinoprotein amine dehydrogenase"/>
    <property type="match status" value="1"/>
</dbReference>
<name>A0AAV0BIQ3_PHAPC</name>
<comment type="subcellular location">
    <subcellularLocation>
        <location evidence="1">Cytoplasm</location>
    </subcellularLocation>
</comment>
<dbReference type="PROSITE" id="PS00678">
    <property type="entry name" value="WD_REPEATS_1"/>
    <property type="match status" value="1"/>
</dbReference>
<gene>
    <name evidence="9" type="ORF">PPACK8108_LOCUS21823</name>
</gene>
<dbReference type="Pfam" id="PF00400">
    <property type="entry name" value="WD40"/>
    <property type="match status" value="1"/>
</dbReference>
<keyword evidence="10" id="KW-1185">Reference proteome</keyword>
<evidence type="ECO:0000256" key="6">
    <source>
        <dbReference type="ARBA" id="ARBA00038255"/>
    </source>
</evidence>
<feature type="region of interest" description="Disordered" evidence="8">
    <location>
        <begin position="1"/>
        <end position="24"/>
    </location>
</feature>
<evidence type="ECO:0000256" key="7">
    <source>
        <dbReference type="PROSITE-ProRule" id="PRU00221"/>
    </source>
</evidence>
<comment type="similarity">
    <text evidence="6">Belongs to the WD repeat WDR6 family.</text>
</comment>
<keyword evidence="4" id="KW-0819">tRNA processing</keyword>
<dbReference type="GO" id="GO:0030488">
    <property type="term" value="P:tRNA methylation"/>
    <property type="evidence" value="ECO:0007669"/>
    <property type="project" value="TreeGrafter"/>
</dbReference>
<dbReference type="PANTHER" id="PTHR14344:SF3">
    <property type="entry name" value="WD REPEAT-CONTAINING PROTEIN 6"/>
    <property type="match status" value="1"/>
</dbReference>
<dbReference type="PANTHER" id="PTHR14344">
    <property type="entry name" value="WD REPEAT PROTEIN"/>
    <property type="match status" value="1"/>
</dbReference>
<dbReference type="EMBL" id="CALTRL010005833">
    <property type="protein sequence ID" value="CAH7687087.1"/>
    <property type="molecule type" value="Genomic_DNA"/>
</dbReference>
<dbReference type="InterPro" id="IPR051973">
    <property type="entry name" value="tRNA_Anticodon_Mtase-Reg"/>
</dbReference>
<sequence>MTDRQDLSHSGCNPTTPTGGDDRSRLISTLHFLGPVTALETVDCQPRPFGSQRLVVLLVGSGPYLSIYQMRSSSSPIDRNLIIRTKVFDYHRIHHITHSRPSNGSTTLTASHLSWQVICFGGDRFSISTIKVIDLDGTSRDSDDELTGPRVLVQKFRSFKATDSIVDALIINQDRNPATLIVLLTSHNQLVLYSYVDETQTLSKVSLLSSADRSLLSSGKILLTDEGDHDCEDFIVRKLKLFSGSIPGSILFWESELIYRRTNSGDRFELIDSCSKPISLCGHKGPVHDISVSRCGRRLASASEDRSIRVWDLKYVSSNPIVLWGHLGRAWRLRWKDDNILTSVAELFLGLPSFIMELKV</sequence>
<evidence type="ECO:0000256" key="8">
    <source>
        <dbReference type="SAM" id="MobiDB-lite"/>
    </source>
</evidence>
<evidence type="ECO:0000256" key="1">
    <source>
        <dbReference type="ARBA" id="ARBA00004496"/>
    </source>
</evidence>
<dbReference type="SUPFAM" id="SSF50978">
    <property type="entry name" value="WD40 repeat-like"/>
    <property type="match status" value="1"/>
</dbReference>
<dbReference type="InterPro" id="IPR001680">
    <property type="entry name" value="WD40_rpt"/>
</dbReference>
<comment type="caution">
    <text evidence="9">The sequence shown here is derived from an EMBL/GenBank/DDBJ whole genome shotgun (WGS) entry which is preliminary data.</text>
</comment>
<feature type="compositionally biased region" description="Polar residues" evidence="8">
    <location>
        <begin position="8"/>
        <end position="18"/>
    </location>
</feature>
<dbReference type="Proteomes" id="UP001153365">
    <property type="component" value="Unassembled WGS sequence"/>
</dbReference>
<dbReference type="GO" id="GO:0005737">
    <property type="term" value="C:cytoplasm"/>
    <property type="evidence" value="ECO:0007669"/>
    <property type="project" value="UniProtKB-SubCell"/>
</dbReference>
<accession>A0AAV0BIQ3</accession>
<dbReference type="PROSITE" id="PS50294">
    <property type="entry name" value="WD_REPEATS_REGION"/>
    <property type="match status" value="1"/>
</dbReference>
<dbReference type="PROSITE" id="PS50082">
    <property type="entry name" value="WD_REPEATS_2"/>
    <property type="match status" value="1"/>
</dbReference>
<proteinExistence type="inferred from homology"/>
<evidence type="ECO:0000256" key="2">
    <source>
        <dbReference type="ARBA" id="ARBA00022490"/>
    </source>
</evidence>
<organism evidence="9 10">
    <name type="scientific">Phakopsora pachyrhizi</name>
    <name type="common">Asian soybean rust disease fungus</name>
    <dbReference type="NCBI Taxonomy" id="170000"/>
    <lineage>
        <taxon>Eukaryota</taxon>
        <taxon>Fungi</taxon>
        <taxon>Dikarya</taxon>
        <taxon>Basidiomycota</taxon>
        <taxon>Pucciniomycotina</taxon>
        <taxon>Pucciniomycetes</taxon>
        <taxon>Pucciniales</taxon>
        <taxon>Phakopsoraceae</taxon>
        <taxon>Phakopsora</taxon>
    </lineage>
</organism>
<keyword evidence="2" id="KW-0963">Cytoplasm</keyword>
<protein>
    <submittedName>
        <fullName evidence="9">Expressed protein</fullName>
    </submittedName>
</protein>
<evidence type="ECO:0000256" key="5">
    <source>
        <dbReference type="ARBA" id="ARBA00022737"/>
    </source>
</evidence>
<dbReference type="InterPro" id="IPR015943">
    <property type="entry name" value="WD40/YVTN_repeat-like_dom_sf"/>
</dbReference>
<keyword evidence="3 7" id="KW-0853">WD repeat</keyword>
<evidence type="ECO:0000256" key="3">
    <source>
        <dbReference type="ARBA" id="ARBA00022574"/>
    </source>
</evidence>
<keyword evidence="5" id="KW-0677">Repeat</keyword>
<evidence type="ECO:0000313" key="10">
    <source>
        <dbReference type="Proteomes" id="UP001153365"/>
    </source>
</evidence>